<evidence type="ECO:0000256" key="5">
    <source>
        <dbReference type="ARBA" id="ARBA00023316"/>
    </source>
</evidence>
<dbReference type="InterPro" id="IPR036366">
    <property type="entry name" value="PGBDSf"/>
</dbReference>
<comment type="caution">
    <text evidence="9">The sequence shown here is derived from an EMBL/GenBank/DDBJ whole genome shotgun (WGS) entry which is preliminary data.</text>
</comment>
<dbReference type="UniPathway" id="UPA00219"/>
<dbReference type="GO" id="GO:0016740">
    <property type="term" value="F:transferase activity"/>
    <property type="evidence" value="ECO:0007669"/>
    <property type="project" value="UniProtKB-KW"/>
</dbReference>
<dbReference type="InterPro" id="IPR005490">
    <property type="entry name" value="LD_TPept_cat_dom"/>
</dbReference>
<feature type="region of interest" description="Disordered" evidence="7">
    <location>
        <begin position="34"/>
        <end position="112"/>
    </location>
</feature>
<dbReference type="Pfam" id="PF01471">
    <property type="entry name" value="PG_binding_1"/>
    <property type="match status" value="1"/>
</dbReference>
<dbReference type="Pfam" id="PF03734">
    <property type="entry name" value="YkuD"/>
    <property type="match status" value="1"/>
</dbReference>
<dbReference type="SUPFAM" id="SSF47090">
    <property type="entry name" value="PGBD-like"/>
    <property type="match status" value="1"/>
</dbReference>
<keyword evidence="3 6" id="KW-0133">Cell shape</keyword>
<name>A0A3D9VGC9_THECX</name>
<gene>
    <name evidence="9" type="ORF">DFJ64_2685</name>
</gene>
<dbReference type="GO" id="GO:0071555">
    <property type="term" value="P:cell wall organization"/>
    <property type="evidence" value="ECO:0007669"/>
    <property type="project" value="UniProtKB-UniRule"/>
</dbReference>
<evidence type="ECO:0000256" key="6">
    <source>
        <dbReference type="PROSITE-ProRule" id="PRU01373"/>
    </source>
</evidence>
<dbReference type="EMBL" id="QTUC01000001">
    <property type="protein sequence ID" value="REF37244.1"/>
    <property type="molecule type" value="Genomic_DNA"/>
</dbReference>
<dbReference type="PROSITE" id="PS52029">
    <property type="entry name" value="LD_TPASE"/>
    <property type="match status" value="1"/>
</dbReference>
<keyword evidence="4 6" id="KW-0573">Peptidoglycan synthesis</keyword>
<dbReference type="InterPro" id="IPR002477">
    <property type="entry name" value="Peptidoglycan-bd-like"/>
</dbReference>
<feature type="domain" description="L,D-TPase catalytic" evidence="8">
    <location>
        <begin position="213"/>
        <end position="325"/>
    </location>
</feature>
<dbReference type="PRINTS" id="PR01217">
    <property type="entry name" value="PRICHEXTENSN"/>
</dbReference>
<dbReference type="PANTHER" id="PTHR30582:SF33">
    <property type="entry name" value="EXPORTED PROTEIN"/>
    <property type="match status" value="1"/>
</dbReference>
<feature type="active site" description="Nucleophile" evidence="6">
    <location>
        <position position="300"/>
    </location>
</feature>
<evidence type="ECO:0000256" key="1">
    <source>
        <dbReference type="ARBA" id="ARBA00004752"/>
    </source>
</evidence>
<feature type="compositionally biased region" description="Low complexity" evidence="7">
    <location>
        <begin position="59"/>
        <end position="79"/>
    </location>
</feature>
<accession>A0A3D9VGC9</accession>
<sequence length="327" mass="36012">MRARLLAAMIAVGVTVAGGVAFARGLPPFTTSQSATWAVSTDGERQATPTIEPPRPTHRPTLTLAPLPTDIPTPTVRPMTPTPPQRTPTPTTTAPAPETPAPTPTATTQPLPPAVMKLEDRGTQVRELEARLAQLGLLSTEWVDGYFGTATRKAVTSLQARHDLRQLGFVDAATWRVLKDKTREPTRDEMYPPKPTSAPNQPGTLDPRCTTGRAICVDKSTRTLRWVVDGKVRLTMDARFGCKSSPTREGLFRVNAKVRHGYSKFYNTRMPFSLFFSGHQAVHYSDDFAARGYNGCSHGCVNIRDWNKLEKLFNEAKVGDKVVVYWS</sequence>
<evidence type="ECO:0000256" key="7">
    <source>
        <dbReference type="SAM" id="MobiDB-lite"/>
    </source>
</evidence>
<dbReference type="GO" id="GO:0018104">
    <property type="term" value="P:peptidoglycan-protein cross-linking"/>
    <property type="evidence" value="ECO:0007669"/>
    <property type="project" value="TreeGrafter"/>
</dbReference>
<evidence type="ECO:0000256" key="3">
    <source>
        <dbReference type="ARBA" id="ARBA00022960"/>
    </source>
</evidence>
<feature type="region of interest" description="Disordered" evidence="7">
    <location>
        <begin position="183"/>
        <end position="205"/>
    </location>
</feature>
<keyword evidence="2" id="KW-0808">Transferase</keyword>
<proteinExistence type="predicted"/>
<feature type="active site" description="Proton donor/acceptor" evidence="6">
    <location>
        <position position="283"/>
    </location>
</feature>
<dbReference type="GO" id="GO:0008360">
    <property type="term" value="P:regulation of cell shape"/>
    <property type="evidence" value="ECO:0007669"/>
    <property type="project" value="UniProtKB-UniRule"/>
</dbReference>
<dbReference type="GO" id="GO:0071972">
    <property type="term" value="F:peptidoglycan L,D-transpeptidase activity"/>
    <property type="evidence" value="ECO:0007669"/>
    <property type="project" value="TreeGrafter"/>
</dbReference>
<dbReference type="GO" id="GO:0005576">
    <property type="term" value="C:extracellular region"/>
    <property type="evidence" value="ECO:0007669"/>
    <property type="project" value="TreeGrafter"/>
</dbReference>
<protein>
    <submittedName>
        <fullName evidence="9">Putative peptidoglycan binding protein</fullName>
    </submittedName>
</protein>
<dbReference type="Gene3D" id="1.10.101.10">
    <property type="entry name" value="PGBD-like superfamily/PGBD"/>
    <property type="match status" value="1"/>
</dbReference>
<evidence type="ECO:0000259" key="8">
    <source>
        <dbReference type="PROSITE" id="PS52029"/>
    </source>
</evidence>
<evidence type="ECO:0000256" key="2">
    <source>
        <dbReference type="ARBA" id="ARBA00022679"/>
    </source>
</evidence>
<comment type="pathway">
    <text evidence="1 6">Cell wall biogenesis; peptidoglycan biosynthesis.</text>
</comment>
<evidence type="ECO:0000313" key="9">
    <source>
        <dbReference type="EMBL" id="REF37244.1"/>
    </source>
</evidence>
<dbReference type="RefSeq" id="WP_245941115.1">
    <property type="nucleotide sequence ID" value="NZ_QTUC01000001.1"/>
</dbReference>
<dbReference type="InterPro" id="IPR038063">
    <property type="entry name" value="Transpep_catalytic_dom"/>
</dbReference>
<dbReference type="SUPFAM" id="SSF141523">
    <property type="entry name" value="L,D-transpeptidase catalytic domain-like"/>
    <property type="match status" value="1"/>
</dbReference>
<keyword evidence="5 6" id="KW-0961">Cell wall biogenesis/degradation</keyword>
<organism evidence="9 10">
    <name type="scientific">Thermasporomyces composti</name>
    <dbReference type="NCBI Taxonomy" id="696763"/>
    <lineage>
        <taxon>Bacteria</taxon>
        <taxon>Bacillati</taxon>
        <taxon>Actinomycetota</taxon>
        <taxon>Actinomycetes</taxon>
        <taxon>Propionibacteriales</taxon>
        <taxon>Nocardioidaceae</taxon>
        <taxon>Thermasporomyces</taxon>
    </lineage>
</organism>
<reference evidence="9 10" key="1">
    <citation type="submission" date="2018-08" db="EMBL/GenBank/DDBJ databases">
        <title>Sequencing the genomes of 1000 actinobacteria strains.</title>
        <authorList>
            <person name="Klenk H.-P."/>
        </authorList>
    </citation>
    <scope>NUCLEOTIDE SEQUENCE [LARGE SCALE GENOMIC DNA]</scope>
    <source>
        <strain evidence="9 10">DSM 22891</strain>
    </source>
</reference>
<dbReference type="Proteomes" id="UP000256485">
    <property type="component" value="Unassembled WGS sequence"/>
</dbReference>
<evidence type="ECO:0000256" key="4">
    <source>
        <dbReference type="ARBA" id="ARBA00022984"/>
    </source>
</evidence>
<dbReference type="CDD" id="cd16913">
    <property type="entry name" value="YkuD_like"/>
    <property type="match status" value="1"/>
</dbReference>
<dbReference type="InterPro" id="IPR050979">
    <property type="entry name" value="LD-transpeptidase"/>
</dbReference>
<dbReference type="AlphaFoldDB" id="A0A3D9VGC9"/>
<keyword evidence="10" id="KW-1185">Reference proteome</keyword>
<dbReference type="Gene3D" id="2.40.440.10">
    <property type="entry name" value="L,D-transpeptidase catalytic domain-like"/>
    <property type="match status" value="1"/>
</dbReference>
<evidence type="ECO:0000313" key="10">
    <source>
        <dbReference type="Proteomes" id="UP000256485"/>
    </source>
</evidence>
<dbReference type="PANTHER" id="PTHR30582">
    <property type="entry name" value="L,D-TRANSPEPTIDASE"/>
    <property type="match status" value="1"/>
</dbReference>
<dbReference type="InterPro" id="IPR036365">
    <property type="entry name" value="PGBD-like_sf"/>
</dbReference>